<accession>A0A6G1G037</accession>
<organism evidence="2">
    <name type="scientific">Eremomyces bilateralis CBS 781.70</name>
    <dbReference type="NCBI Taxonomy" id="1392243"/>
    <lineage>
        <taxon>Eukaryota</taxon>
        <taxon>Fungi</taxon>
        <taxon>Dikarya</taxon>
        <taxon>Ascomycota</taxon>
        <taxon>Pezizomycotina</taxon>
        <taxon>Dothideomycetes</taxon>
        <taxon>Dothideomycetes incertae sedis</taxon>
        <taxon>Eremomycetales</taxon>
        <taxon>Eremomycetaceae</taxon>
        <taxon>Eremomyces</taxon>
    </lineage>
</organism>
<dbReference type="Pfam" id="PF08316">
    <property type="entry name" value="Pal1"/>
    <property type="match status" value="1"/>
</dbReference>
<dbReference type="Proteomes" id="UP000504638">
    <property type="component" value="Unplaced"/>
</dbReference>
<feature type="compositionally biased region" description="Polar residues" evidence="1">
    <location>
        <begin position="174"/>
        <end position="183"/>
    </location>
</feature>
<dbReference type="EMBL" id="ML975162">
    <property type="protein sequence ID" value="KAF1811179.1"/>
    <property type="molecule type" value="Genomic_DNA"/>
</dbReference>
<feature type="compositionally biased region" description="Polar residues" evidence="1">
    <location>
        <begin position="123"/>
        <end position="140"/>
    </location>
</feature>
<evidence type="ECO:0000313" key="4">
    <source>
        <dbReference type="RefSeq" id="XP_033532810.1"/>
    </source>
</evidence>
<sequence length="397" mass="43217">MGGSNDWAQNYLVDPLTAPEPSAETGPGTRFRSTFQAPSESSTASLLPPSAVAALEQEFTGPDSTRRHLPSTNPSLRSQPGGGPIKNSIKPTTVNMQGGANGYLTPPTSASPRVATFEDPRTTRTSPRPNLPKNRSSSHSGIARPLPPYQHSSPPGHRTHGRGDSLGGCFPGDQSYTPLQTIRSDSKRANRSPHLKKRHQPRPDTIDKLDITSGIPYHHEGPFDATLAARNANFESSPLEAVRDSNEEALRAAPRERVIDSVRGHRPLVGVASVPPGEMDRFGRQMEYQEGENMMTEGDNAYKRWPGMKYHPDDHKGKGEPSFSEDRAAEEKRVASAEPGFDERGIPMLTRNKTTGIDGEPGQGKDTDDVGLQRSTSRRAIGDGLKRRLGSLRKKKD</sequence>
<evidence type="ECO:0000313" key="3">
    <source>
        <dbReference type="Proteomes" id="UP000504638"/>
    </source>
</evidence>
<dbReference type="GO" id="GO:0005737">
    <property type="term" value="C:cytoplasm"/>
    <property type="evidence" value="ECO:0007669"/>
    <property type="project" value="TreeGrafter"/>
</dbReference>
<gene>
    <name evidence="2 4" type="ORF">P152DRAFT_459586</name>
</gene>
<evidence type="ECO:0000256" key="1">
    <source>
        <dbReference type="SAM" id="MobiDB-lite"/>
    </source>
</evidence>
<reference evidence="4" key="2">
    <citation type="submission" date="2020-04" db="EMBL/GenBank/DDBJ databases">
        <authorList>
            <consortium name="NCBI Genome Project"/>
        </authorList>
    </citation>
    <scope>NUCLEOTIDE SEQUENCE</scope>
    <source>
        <strain evidence="4">CBS 781.70</strain>
    </source>
</reference>
<dbReference type="RefSeq" id="XP_033532810.1">
    <property type="nucleotide sequence ID" value="XM_033679711.1"/>
</dbReference>
<dbReference type="OrthoDB" id="5389892at2759"/>
<evidence type="ECO:0008006" key="5">
    <source>
        <dbReference type="Google" id="ProtNLM"/>
    </source>
</evidence>
<keyword evidence="3" id="KW-1185">Reference proteome</keyword>
<dbReference type="PANTHER" id="PTHR28307:SF1">
    <property type="entry name" value="PAL1 CELL MORPHOLOGY PROTEIN"/>
    <property type="match status" value="1"/>
</dbReference>
<reference evidence="2 4" key="1">
    <citation type="submission" date="2020-01" db="EMBL/GenBank/DDBJ databases">
        <authorList>
            <consortium name="DOE Joint Genome Institute"/>
            <person name="Haridas S."/>
            <person name="Albert R."/>
            <person name="Binder M."/>
            <person name="Bloem J."/>
            <person name="Labutti K."/>
            <person name="Salamov A."/>
            <person name="Andreopoulos B."/>
            <person name="Baker S.E."/>
            <person name="Barry K."/>
            <person name="Bills G."/>
            <person name="Bluhm B.H."/>
            <person name="Cannon C."/>
            <person name="Castanera R."/>
            <person name="Culley D.E."/>
            <person name="Daum C."/>
            <person name="Ezra D."/>
            <person name="Gonzalez J.B."/>
            <person name="Henrissat B."/>
            <person name="Kuo A."/>
            <person name="Liang C."/>
            <person name="Lipzen A."/>
            <person name="Lutzoni F."/>
            <person name="Magnuson J."/>
            <person name="Mondo S."/>
            <person name="Nolan M."/>
            <person name="Ohm R."/>
            <person name="Pangilinan J."/>
            <person name="Park H.-J."/>
            <person name="Ramirez L."/>
            <person name="Alfaro M."/>
            <person name="Sun H."/>
            <person name="Tritt A."/>
            <person name="Yoshinaga Y."/>
            <person name="Zwiers L.-H."/>
            <person name="Turgeon B.G."/>
            <person name="Goodwin S.B."/>
            <person name="Spatafora J.W."/>
            <person name="Crous P.W."/>
            <person name="Grigoriev I.V."/>
        </authorList>
    </citation>
    <scope>NUCLEOTIDE SEQUENCE</scope>
    <source>
        <strain evidence="2 4">CBS 781.70</strain>
    </source>
</reference>
<dbReference type="AlphaFoldDB" id="A0A6G1G037"/>
<feature type="compositionally biased region" description="Basic and acidic residues" evidence="1">
    <location>
        <begin position="310"/>
        <end position="345"/>
    </location>
</feature>
<dbReference type="PANTHER" id="PTHR28307">
    <property type="entry name" value="PROTEIN PAL1"/>
    <property type="match status" value="1"/>
</dbReference>
<proteinExistence type="predicted"/>
<feature type="compositionally biased region" description="Basic residues" evidence="1">
    <location>
        <begin position="387"/>
        <end position="397"/>
    </location>
</feature>
<protein>
    <recommendedName>
        <fullName evidence="5">Pal1-domain-containing protein</fullName>
    </recommendedName>
</protein>
<reference evidence="4" key="3">
    <citation type="submission" date="2025-04" db="UniProtKB">
        <authorList>
            <consortium name="RefSeq"/>
        </authorList>
    </citation>
    <scope>IDENTIFICATION</scope>
    <source>
        <strain evidence="4">CBS 781.70</strain>
    </source>
</reference>
<evidence type="ECO:0000313" key="2">
    <source>
        <dbReference type="EMBL" id="KAF1811179.1"/>
    </source>
</evidence>
<feature type="region of interest" description="Disordered" evidence="1">
    <location>
        <begin position="1"/>
        <end position="206"/>
    </location>
</feature>
<name>A0A6G1G037_9PEZI</name>
<dbReference type="InterPro" id="IPR013226">
    <property type="entry name" value="Pal1"/>
</dbReference>
<feature type="compositionally biased region" description="Basic residues" evidence="1">
    <location>
        <begin position="189"/>
        <end position="200"/>
    </location>
</feature>
<dbReference type="GeneID" id="54420281"/>
<feature type="compositionally biased region" description="Low complexity" evidence="1">
    <location>
        <begin position="37"/>
        <end position="55"/>
    </location>
</feature>
<feature type="region of interest" description="Disordered" evidence="1">
    <location>
        <begin position="305"/>
        <end position="397"/>
    </location>
</feature>
<feature type="compositionally biased region" description="Polar residues" evidence="1">
    <location>
        <begin position="89"/>
        <end position="98"/>
    </location>
</feature>